<keyword evidence="3" id="KW-1185">Reference proteome</keyword>
<evidence type="ECO:0000313" key="3">
    <source>
        <dbReference type="Proteomes" id="UP000539313"/>
    </source>
</evidence>
<dbReference type="Proteomes" id="UP000539313">
    <property type="component" value="Unassembled WGS sequence"/>
</dbReference>
<name>A0A7W3MTZ9_9ACTN</name>
<dbReference type="Gene3D" id="2.60.40.10">
    <property type="entry name" value="Immunoglobulins"/>
    <property type="match status" value="1"/>
</dbReference>
<sequence>MTMIRRLGALLIAMPVATGVILTGTPGSANALWGRVTAPADGAVITSGTRVTAKAEYGGLDMELRVTVPGAGDQFLTRGGGSGTMSAPVSIGVNGKYTVRLKGRLWPYREYDSSTFTVRIPPAAPSGVSASASGNTLTVTWNLGLEDDLTGYKVDAGSHGSKSGSTGAFCSGTVCSHKFTLASGSTGPATVSVRAVRSNGTGGTITSGPSSRTVQLAGPGGGPGGGGAGGTGGGGVSVGNLPAPNYGAGNGGTPLTPFNEQSPVTLPNVQPDGANPNFAYPEPVVAGQNAGGQDPAALARLQWSKSIAIALILLVIAAHLGTWTRRMRVAQAGVSSLGMAARIARSGSGRTRVEKTQEHIARAEATAKAATATKPRPAKDAGSRSATPTRQPGTKTRTTTQAGKTGGTATATRTPRPTTPPANAPTGTVSVKTADSTAGTDSPAPRGTGYRFVPPPRSS</sequence>
<proteinExistence type="predicted"/>
<feature type="region of interest" description="Disordered" evidence="1">
    <location>
        <begin position="198"/>
        <end position="236"/>
    </location>
</feature>
<reference evidence="2 3" key="1">
    <citation type="submission" date="2020-08" db="EMBL/GenBank/DDBJ databases">
        <title>Sequencing the genomes of 1000 actinobacteria strains.</title>
        <authorList>
            <person name="Klenk H.-P."/>
        </authorList>
    </citation>
    <scope>NUCLEOTIDE SEQUENCE [LARGE SCALE GENOMIC DNA]</scope>
    <source>
        <strain evidence="2 3">DSM 45823</strain>
    </source>
</reference>
<dbReference type="GO" id="GO:0005975">
    <property type="term" value="P:carbohydrate metabolic process"/>
    <property type="evidence" value="ECO:0007669"/>
    <property type="project" value="UniProtKB-ARBA"/>
</dbReference>
<evidence type="ECO:0000256" key="1">
    <source>
        <dbReference type="SAM" id="MobiDB-lite"/>
    </source>
</evidence>
<feature type="compositionally biased region" description="Low complexity" evidence="1">
    <location>
        <begin position="364"/>
        <end position="375"/>
    </location>
</feature>
<evidence type="ECO:0008006" key="4">
    <source>
        <dbReference type="Google" id="ProtNLM"/>
    </source>
</evidence>
<protein>
    <recommendedName>
        <fullName evidence="4">Fibronectin type-III domain-containing protein</fullName>
    </recommendedName>
</protein>
<dbReference type="SUPFAM" id="SSF49265">
    <property type="entry name" value="Fibronectin type III"/>
    <property type="match status" value="1"/>
</dbReference>
<feature type="compositionally biased region" description="Low complexity" evidence="1">
    <location>
        <begin position="387"/>
        <end position="416"/>
    </location>
</feature>
<comment type="caution">
    <text evidence="2">The sequence shown here is derived from an EMBL/GenBank/DDBJ whole genome shotgun (WGS) entry which is preliminary data.</text>
</comment>
<evidence type="ECO:0000313" key="2">
    <source>
        <dbReference type="EMBL" id="MBA9001883.1"/>
    </source>
</evidence>
<feature type="compositionally biased region" description="Polar residues" evidence="1">
    <location>
        <begin position="429"/>
        <end position="440"/>
    </location>
</feature>
<organism evidence="2 3">
    <name type="scientific">Thermomonospora cellulosilytica</name>
    <dbReference type="NCBI Taxonomy" id="1411118"/>
    <lineage>
        <taxon>Bacteria</taxon>
        <taxon>Bacillati</taxon>
        <taxon>Actinomycetota</taxon>
        <taxon>Actinomycetes</taxon>
        <taxon>Streptosporangiales</taxon>
        <taxon>Thermomonosporaceae</taxon>
        <taxon>Thermomonospora</taxon>
    </lineage>
</organism>
<dbReference type="EMBL" id="JACJII010000001">
    <property type="protein sequence ID" value="MBA9001883.1"/>
    <property type="molecule type" value="Genomic_DNA"/>
</dbReference>
<feature type="compositionally biased region" description="Gly residues" evidence="1">
    <location>
        <begin position="218"/>
        <end position="236"/>
    </location>
</feature>
<dbReference type="InterPro" id="IPR013783">
    <property type="entry name" value="Ig-like_fold"/>
</dbReference>
<gene>
    <name evidence="2" type="ORF">HNR21_000765</name>
</gene>
<accession>A0A7W3MTZ9</accession>
<dbReference type="InterPro" id="IPR036116">
    <property type="entry name" value="FN3_sf"/>
</dbReference>
<dbReference type="RefSeq" id="WP_182704067.1">
    <property type="nucleotide sequence ID" value="NZ_JACJII010000001.1"/>
</dbReference>
<feature type="region of interest" description="Disordered" evidence="1">
    <location>
        <begin position="364"/>
        <end position="459"/>
    </location>
</feature>
<dbReference type="AlphaFoldDB" id="A0A7W3MTZ9"/>